<sequence length="179" mass="20051">MISPSAGSSRDASTSAEDAPIGLVATPTNDEIPNPDTEQDTIRPRASPDSADSKLRREVDQPLCCLYPGCSAKPFGRRKDLDRHYKQRHVPKSFYCDYAQCKRSVEPFSRLNRLREHLRTVHKEAIGTEPATVTKELVKGGQALMKWWRCANCLNRVDLGPCGYNCPHHNSRHKAKPAP</sequence>
<reference evidence="3 4" key="1">
    <citation type="submission" date="2014-02" db="EMBL/GenBank/DDBJ databases">
        <title>The genome sequence of the entomopathogenic fungus Metarhizium robertsii ARSEF 2575.</title>
        <authorList>
            <person name="Giuliano Garisto Donzelli B."/>
            <person name="Roe B.A."/>
            <person name="Macmil S.L."/>
            <person name="Krasnoff S.B."/>
            <person name="Gibson D.M."/>
        </authorList>
    </citation>
    <scope>NUCLEOTIDE SEQUENCE [LARGE SCALE GENOMIC DNA]</scope>
    <source>
        <strain evidence="3 4">ARSEF 2575</strain>
    </source>
</reference>
<dbReference type="Gene3D" id="3.30.160.60">
    <property type="entry name" value="Classic Zinc Finger"/>
    <property type="match status" value="1"/>
</dbReference>
<accession>A0A014QQC4</accession>
<dbReference type="Proteomes" id="UP000030151">
    <property type="component" value="Unassembled WGS sequence"/>
</dbReference>
<evidence type="ECO:0000256" key="1">
    <source>
        <dbReference type="SAM" id="MobiDB-lite"/>
    </source>
</evidence>
<evidence type="ECO:0000259" key="2">
    <source>
        <dbReference type="SMART" id="SM00355"/>
    </source>
</evidence>
<evidence type="ECO:0000313" key="3">
    <source>
        <dbReference type="EMBL" id="EXU94856.1"/>
    </source>
</evidence>
<feature type="region of interest" description="Disordered" evidence="1">
    <location>
        <begin position="1"/>
        <end position="55"/>
    </location>
</feature>
<dbReference type="HOGENOM" id="CLU_070615_1_0_1"/>
<organism evidence="3 4">
    <name type="scientific">Metarhizium robertsii</name>
    <dbReference type="NCBI Taxonomy" id="568076"/>
    <lineage>
        <taxon>Eukaryota</taxon>
        <taxon>Fungi</taxon>
        <taxon>Dikarya</taxon>
        <taxon>Ascomycota</taxon>
        <taxon>Pezizomycotina</taxon>
        <taxon>Sordariomycetes</taxon>
        <taxon>Hypocreomycetidae</taxon>
        <taxon>Hypocreales</taxon>
        <taxon>Clavicipitaceae</taxon>
        <taxon>Metarhizium</taxon>
    </lineage>
</organism>
<feature type="domain" description="C2H2-type" evidence="2">
    <location>
        <begin position="94"/>
        <end position="122"/>
    </location>
</feature>
<name>A0A014QQC4_9HYPO</name>
<feature type="compositionally biased region" description="Polar residues" evidence="1">
    <location>
        <begin position="1"/>
        <end position="16"/>
    </location>
</feature>
<proteinExistence type="predicted"/>
<protein>
    <recommendedName>
        <fullName evidence="2">C2H2-type domain-containing protein</fullName>
    </recommendedName>
</protein>
<dbReference type="InterPro" id="IPR013087">
    <property type="entry name" value="Znf_C2H2_type"/>
</dbReference>
<dbReference type="SMART" id="SM00355">
    <property type="entry name" value="ZnF_C2H2"/>
    <property type="match status" value="2"/>
</dbReference>
<feature type="domain" description="C2H2-type" evidence="2">
    <location>
        <begin position="63"/>
        <end position="89"/>
    </location>
</feature>
<dbReference type="EMBL" id="JELW01000137">
    <property type="protein sequence ID" value="EXU94856.1"/>
    <property type="molecule type" value="Genomic_DNA"/>
</dbReference>
<evidence type="ECO:0000313" key="4">
    <source>
        <dbReference type="Proteomes" id="UP000030151"/>
    </source>
</evidence>
<comment type="caution">
    <text evidence="3">The sequence shown here is derived from an EMBL/GenBank/DDBJ whole genome shotgun (WGS) entry which is preliminary data.</text>
</comment>
<gene>
    <name evidence="3" type="ORF">X797_012065</name>
</gene>
<dbReference type="AlphaFoldDB" id="A0A014QQC4"/>